<accession>A0A1H8Y8M7</accession>
<dbReference type="Pfam" id="PF02627">
    <property type="entry name" value="CMD"/>
    <property type="match status" value="1"/>
</dbReference>
<dbReference type="PANTHER" id="PTHR33570">
    <property type="entry name" value="4-CARBOXYMUCONOLACTONE DECARBOXYLASE FAMILY PROTEIN"/>
    <property type="match status" value="1"/>
</dbReference>
<reference evidence="2 3" key="1">
    <citation type="submission" date="2016-10" db="EMBL/GenBank/DDBJ databases">
        <authorList>
            <person name="de Groot N.N."/>
        </authorList>
    </citation>
    <scope>NUCLEOTIDE SEQUENCE [LARGE SCALE GENOMIC DNA]</scope>
    <source>
        <strain evidence="2 3">DSM 44993</strain>
    </source>
</reference>
<evidence type="ECO:0000313" key="3">
    <source>
        <dbReference type="Proteomes" id="UP000198582"/>
    </source>
</evidence>
<organism evidence="2 3">
    <name type="scientific">Amycolatopsis saalfeldensis</name>
    <dbReference type="NCBI Taxonomy" id="394193"/>
    <lineage>
        <taxon>Bacteria</taxon>
        <taxon>Bacillati</taxon>
        <taxon>Actinomycetota</taxon>
        <taxon>Actinomycetes</taxon>
        <taxon>Pseudonocardiales</taxon>
        <taxon>Pseudonocardiaceae</taxon>
        <taxon>Amycolatopsis</taxon>
    </lineage>
</organism>
<evidence type="ECO:0000259" key="1">
    <source>
        <dbReference type="Pfam" id="PF02627"/>
    </source>
</evidence>
<dbReference type="SUPFAM" id="SSF69118">
    <property type="entry name" value="AhpD-like"/>
    <property type="match status" value="1"/>
</dbReference>
<dbReference type="STRING" id="394193.SAMN04489732_11293"/>
<proteinExistence type="predicted"/>
<dbReference type="InterPro" id="IPR052512">
    <property type="entry name" value="4CMD/NDH-1_regulator"/>
</dbReference>
<gene>
    <name evidence="2" type="ORF">SAMN04489732_11293</name>
</gene>
<dbReference type="InterPro" id="IPR003779">
    <property type="entry name" value="CMD-like"/>
</dbReference>
<protein>
    <submittedName>
        <fullName evidence="2">4-carboxymuconolactone decarboxylase</fullName>
    </submittedName>
</protein>
<dbReference type="Gene3D" id="1.20.1290.10">
    <property type="entry name" value="AhpD-like"/>
    <property type="match status" value="1"/>
</dbReference>
<dbReference type="RefSeq" id="WP_245787491.1">
    <property type="nucleotide sequence ID" value="NZ_FOEF01000012.1"/>
</dbReference>
<dbReference type="GO" id="GO:0051920">
    <property type="term" value="F:peroxiredoxin activity"/>
    <property type="evidence" value="ECO:0007669"/>
    <property type="project" value="InterPro"/>
</dbReference>
<evidence type="ECO:0000313" key="2">
    <source>
        <dbReference type="EMBL" id="SEP48634.1"/>
    </source>
</evidence>
<dbReference type="InterPro" id="IPR029032">
    <property type="entry name" value="AhpD-like"/>
</dbReference>
<name>A0A1H8Y8M7_9PSEU</name>
<dbReference type="PANTHER" id="PTHR33570:SF2">
    <property type="entry name" value="CARBOXYMUCONOLACTONE DECARBOXYLASE-LIKE DOMAIN-CONTAINING PROTEIN"/>
    <property type="match status" value="1"/>
</dbReference>
<dbReference type="AlphaFoldDB" id="A0A1H8Y8M7"/>
<feature type="domain" description="Carboxymuconolactone decarboxylase-like" evidence="1">
    <location>
        <begin position="30"/>
        <end position="102"/>
    </location>
</feature>
<keyword evidence="3" id="KW-1185">Reference proteome</keyword>
<dbReference type="Proteomes" id="UP000198582">
    <property type="component" value="Unassembled WGS sequence"/>
</dbReference>
<sequence length="123" mass="13477">MSSELGRKMMDQVYGEGFSENLPVAATPMLEKTVDHLFGEIWSRPGLSVRDRRLLVLGATAALGRADLIRIQVEGALANGELTAEQLREAVLHLHYYVGWGNGTQVHNGVEAALLAHEAKEKK</sequence>
<dbReference type="EMBL" id="FOEF01000012">
    <property type="protein sequence ID" value="SEP48634.1"/>
    <property type="molecule type" value="Genomic_DNA"/>
</dbReference>